<dbReference type="EMBL" id="SNRW01000721">
    <property type="protein sequence ID" value="KAA6399588.1"/>
    <property type="molecule type" value="Genomic_DNA"/>
</dbReference>
<name>A0A5J4WX04_9EUKA</name>
<protein>
    <submittedName>
        <fullName evidence="2">Uncharacterized protein</fullName>
    </submittedName>
</protein>
<proteinExistence type="predicted"/>
<feature type="region of interest" description="Disordered" evidence="1">
    <location>
        <begin position="168"/>
        <end position="192"/>
    </location>
</feature>
<evidence type="ECO:0000313" key="2">
    <source>
        <dbReference type="EMBL" id="KAA6399588.1"/>
    </source>
</evidence>
<accession>A0A5J4WX04</accession>
<comment type="caution">
    <text evidence="2">The sequence shown here is derived from an EMBL/GenBank/DDBJ whole genome shotgun (WGS) entry which is preliminary data.</text>
</comment>
<organism evidence="2 3">
    <name type="scientific">Streblomastix strix</name>
    <dbReference type="NCBI Taxonomy" id="222440"/>
    <lineage>
        <taxon>Eukaryota</taxon>
        <taxon>Metamonada</taxon>
        <taxon>Preaxostyla</taxon>
        <taxon>Oxymonadida</taxon>
        <taxon>Streblomastigidae</taxon>
        <taxon>Streblomastix</taxon>
    </lineage>
</organism>
<dbReference type="Proteomes" id="UP000324800">
    <property type="component" value="Unassembled WGS sequence"/>
</dbReference>
<gene>
    <name evidence="2" type="ORF">EZS28_004886</name>
</gene>
<reference evidence="2 3" key="1">
    <citation type="submission" date="2019-03" db="EMBL/GenBank/DDBJ databases">
        <title>Single cell metagenomics reveals metabolic interactions within the superorganism composed of flagellate Streblomastix strix and complex community of Bacteroidetes bacteria on its surface.</title>
        <authorList>
            <person name="Treitli S.C."/>
            <person name="Kolisko M."/>
            <person name="Husnik F."/>
            <person name="Keeling P."/>
            <person name="Hampl V."/>
        </authorList>
    </citation>
    <scope>NUCLEOTIDE SEQUENCE [LARGE SCALE GENOMIC DNA]</scope>
    <source>
        <strain evidence="2">ST1C</strain>
    </source>
</reference>
<dbReference type="AlphaFoldDB" id="A0A5J4WX04"/>
<evidence type="ECO:0000256" key="1">
    <source>
        <dbReference type="SAM" id="MobiDB-lite"/>
    </source>
</evidence>
<sequence>MYESIRYDSDELIPDQVTPSSDTIPLVDSCTGAAGASTSYAGGDHVNLQNISDEILKRDFNLRAIGTATSYSRSEHLHILSKDQSVANKPAKDTGTGAKSNFNYFARSNHQHPLNVDLSVANESLVNAAAAANAQATDVLLSNGDSKPISDVVGDGFVVHTGKTLQVIEGTQRRSGDEEEESDDEEYLPRRKLENGGLTTQYPEVKILYRYIINAENSVSFAGGTCGAAQINPNGNNYNQVTRISGSSTDNYGGIFLCCNPISTVGTQAGQRSILASSKGELRISVSTQVSQANQGLIISADGNTLSFKVSVIAGTGANNVATNGSINYSACNFIL</sequence>
<feature type="compositionally biased region" description="Acidic residues" evidence="1">
    <location>
        <begin position="177"/>
        <end position="186"/>
    </location>
</feature>
<evidence type="ECO:0000313" key="3">
    <source>
        <dbReference type="Proteomes" id="UP000324800"/>
    </source>
</evidence>